<dbReference type="Proteomes" id="UP001551482">
    <property type="component" value="Unassembled WGS sequence"/>
</dbReference>
<dbReference type="SUPFAM" id="SSF50475">
    <property type="entry name" value="FMN-binding split barrel"/>
    <property type="match status" value="1"/>
</dbReference>
<dbReference type="Pfam" id="PF10615">
    <property type="entry name" value="DUF2470"/>
    <property type="match status" value="1"/>
</dbReference>
<comment type="caution">
    <text evidence="2">The sequence shown here is derived from an EMBL/GenBank/DDBJ whole genome shotgun (WGS) entry which is preliminary data.</text>
</comment>
<evidence type="ECO:0000259" key="1">
    <source>
        <dbReference type="Pfam" id="PF10615"/>
    </source>
</evidence>
<dbReference type="InterPro" id="IPR019595">
    <property type="entry name" value="DUF2470"/>
</dbReference>
<sequence length="112" mass="12051">MTTTPSPQGTANPFGPDVVAAITKHMNDDHPADNLLIVRGLGGKDTATSARMSGLDGLGADFVAVVDGAETDVRIPWERELTERREVRVEVVRLYNEACAALGIEPRQEGEH</sequence>
<dbReference type="InterPro" id="IPR037119">
    <property type="entry name" value="Haem_oxidase_HugZ-like_sf"/>
</dbReference>
<dbReference type="RefSeq" id="WP_358355297.1">
    <property type="nucleotide sequence ID" value="NZ_JBEZFP010000044.1"/>
</dbReference>
<gene>
    <name evidence="2" type="ORF">AB0C36_18485</name>
</gene>
<feature type="domain" description="DUF2470" evidence="1">
    <location>
        <begin position="20"/>
        <end position="94"/>
    </location>
</feature>
<proteinExistence type="predicted"/>
<accession>A0ABV3DIB8</accession>
<organism evidence="2 3">
    <name type="scientific">Streptodolium elevatio</name>
    <dbReference type="NCBI Taxonomy" id="3157996"/>
    <lineage>
        <taxon>Bacteria</taxon>
        <taxon>Bacillati</taxon>
        <taxon>Actinomycetota</taxon>
        <taxon>Actinomycetes</taxon>
        <taxon>Kitasatosporales</taxon>
        <taxon>Streptomycetaceae</taxon>
        <taxon>Streptodolium</taxon>
    </lineage>
</organism>
<evidence type="ECO:0000313" key="3">
    <source>
        <dbReference type="Proteomes" id="UP001551482"/>
    </source>
</evidence>
<name>A0ABV3DIB8_9ACTN</name>
<evidence type="ECO:0000313" key="2">
    <source>
        <dbReference type="EMBL" id="MEU8135497.1"/>
    </source>
</evidence>
<dbReference type="Gene3D" id="3.20.180.10">
    <property type="entry name" value="PNP-oxidase-like"/>
    <property type="match status" value="1"/>
</dbReference>
<keyword evidence="3" id="KW-1185">Reference proteome</keyword>
<dbReference type="EMBL" id="JBEZFP010000044">
    <property type="protein sequence ID" value="MEU8135497.1"/>
    <property type="molecule type" value="Genomic_DNA"/>
</dbReference>
<protein>
    <submittedName>
        <fullName evidence="2">DUF2470 domain-containing protein</fullName>
    </submittedName>
</protein>
<reference evidence="2 3" key="1">
    <citation type="submission" date="2024-06" db="EMBL/GenBank/DDBJ databases">
        <title>The Natural Products Discovery Center: Release of the First 8490 Sequenced Strains for Exploring Actinobacteria Biosynthetic Diversity.</title>
        <authorList>
            <person name="Kalkreuter E."/>
            <person name="Kautsar S.A."/>
            <person name="Yang D."/>
            <person name="Bader C.D."/>
            <person name="Teijaro C.N."/>
            <person name="Fluegel L."/>
            <person name="Davis C.M."/>
            <person name="Simpson J.R."/>
            <person name="Lauterbach L."/>
            <person name="Steele A.D."/>
            <person name="Gui C."/>
            <person name="Meng S."/>
            <person name="Li G."/>
            <person name="Viehrig K."/>
            <person name="Ye F."/>
            <person name="Su P."/>
            <person name="Kiefer A.F."/>
            <person name="Nichols A."/>
            <person name="Cepeda A.J."/>
            <person name="Yan W."/>
            <person name="Fan B."/>
            <person name="Jiang Y."/>
            <person name="Adhikari A."/>
            <person name="Zheng C.-J."/>
            <person name="Schuster L."/>
            <person name="Cowan T.M."/>
            <person name="Smanski M.J."/>
            <person name="Chevrette M.G."/>
            <person name="De Carvalho L.P.S."/>
            <person name="Shen B."/>
        </authorList>
    </citation>
    <scope>NUCLEOTIDE SEQUENCE [LARGE SCALE GENOMIC DNA]</scope>
    <source>
        <strain evidence="2 3">NPDC048946</strain>
    </source>
</reference>